<dbReference type="SUPFAM" id="SSF46785">
    <property type="entry name" value="Winged helix' DNA-binding domain"/>
    <property type="match status" value="1"/>
</dbReference>
<dbReference type="InterPro" id="IPR036388">
    <property type="entry name" value="WH-like_DNA-bd_sf"/>
</dbReference>
<dbReference type="OrthoDB" id="122286at2"/>
<name>A0A1H4BQP0_9ACTO</name>
<organism evidence="2 3">
    <name type="scientific">Bowdeniella nasicola</name>
    <dbReference type="NCBI Taxonomy" id="208480"/>
    <lineage>
        <taxon>Bacteria</taxon>
        <taxon>Bacillati</taxon>
        <taxon>Actinomycetota</taxon>
        <taxon>Actinomycetes</taxon>
        <taxon>Actinomycetales</taxon>
        <taxon>Actinomycetaceae</taxon>
        <taxon>Bowdeniella</taxon>
    </lineage>
</organism>
<dbReference type="InterPro" id="IPR052509">
    <property type="entry name" value="Metal_resp_DNA-bind_regulator"/>
</dbReference>
<reference evidence="3" key="1">
    <citation type="submission" date="2016-10" db="EMBL/GenBank/DDBJ databases">
        <authorList>
            <person name="Varghese N."/>
            <person name="Submissions S."/>
        </authorList>
    </citation>
    <scope>NUCLEOTIDE SEQUENCE [LARGE SCALE GENOMIC DNA]</scope>
    <source>
        <strain evidence="3">KPR-1</strain>
    </source>
</reference>
<evidence type="ECO:0000313" key="3">
    <source>
        <dbReference type="Proteomes" id="UP000199288"/>
    </source>
</evidence>
<dbReference type="EMBL" id="FNQV01000010">
    <property type="protein sequence ID" value="SEA50142.1"/>
    <property type="molecule type" value="Genomic_DNA"/>
</dbReference>
<evidence type="ECO:0000313" key="2">
    <source>
        <dbReference type="EMBL" id="SEA50142.1"/>
    </source>
</evidence>
<proteinExistence type="predicted"/>
<evidence type="ECO:0000259" key="1">
    <source>
        <dbReference type="Pfam" id="PF03551"/>
    </source>
</evidence>
<dbReference type="Pfam" id="PF03551">
    <property type="entry name" value="PadR"/>
    <property type="match status" value="1"/>
</dbReference>
<dbReference type="Proteomes" id="UP000199288">
    <property type="component" value="Unassembled WGS sequence"/>
</dbReference>
<sequence length="107" mass="11683">MKAKDSQLRKGVLELAVLAELERAPSYGGELLERLATNGGLRVSSGTLYPLLTRLRGAGFVAPRWQESPVGPPRKYYELTAGGRRQLANLTDAWRELSTAMTAILGQ</sequence>
<dbReference type="InterPro" id="IPR036390">
    <property type="entry name" value="WH_DNA-bd_sf"/>
</dbReference>
<dbReference type="RefSeq" id="WP_092564986.1">
    <property type="nucleotide sequence ID" value="NZ_FNQV01000010.1"/>
</dbReference>
<accession>A0A1H4BQP0</accession>
<feature type="domain" description="Transcription regulator PadR N-terminal" evidence="1">
    <location>
        <begin position="17"/>
        <end position="88"/>
    </location>
</feature>
<dbReference type="PANTHER" id="PTHR33169:SF14">
    <property type="entry name" value="TRANSCRIPTIONAL REGULATOR RV3488"/>
    <property type="match status" value="1"/>
</dbReference>
<dbReference type="PANTHER" id="PTHR33169">
    <property type="entry name" value="PADR-FAMILY TRANSCRIPTIONAL REGULATOR"/>
    <property type="match status" value="1"/>
</dbReference>
<dbReference type="InterPro" id="IPR005149">
    <property type="entry name" value="Tscrpt_reg_PadR_N"/>
</dbReference>
<protein>
    <submittedName>
        <fullName evidence="2">PadR family transcriptional regulator, regulatory protein PadR</fullName>
    </submittedName>
</protein>
<keyword evidence="3" id="KW-1185">Reference proteome</keyword>
<dbReference type="Gene3D" id="1.10.10.10">
    <property type="entry name" value="Winged helix-like DNA-binding domain superfamily/Winged helix DNA-binding domain"/>
    <property type="match status" value="1"/>
</dbReference>
<gene>
    <name evidence="2" type="ORF">SAMN02910418_01736</name>
</gene>
<dbReference type="AlphaFoldDB" id="A0A1H4BQP0"/>